<evidence type="ECO:0000256" key="5">
    <source>
        <dbReference type="ARBA" id="ARBA00029440"/>
    </source>
</evidence>
<dbReference type="Pfam" id="PF22698">
    <property type="entry name" value="Semialdhyde_dhC_1"/>
    <property type="match status" value="1"/>
</dbReference>
<name>A0A381TE82_9ZZZZ</name>
<dbReference type="InterPro" id="IPR023013">
    <property type="entry name" value="AGPR_AS"/>
</dbReference>
<dbReference type="PANTHER" id="PTHR32338:SF10">
    <property type="entry name" value="N-ACETYL-GAMMA-GLUTAMYL-PHOSPHATE REDUCTASE, CHLOROPLASTIC-RELATED"/>
    <property type="match status" value="1"/>
</dbReference>
<keyword evidence="3" id="KW-0521">NADP</keyword>
<dbReference type="GO" id="GO:0070401">
    <property type="term" value="F:NADP+ binding"/>
    <property type="evidence" value="ECO:0007669"/>
    <property type="project" value="InterPro"/>
</dbReference>
<proteinExistence type="inferred from homology"/>
<dbReference type="GO" id="GO:0051287">
    <property type="term" value="F:NAD binding"/>
    <property type="evidence" value="ECO:0007669"/>
    <property type="project" value="InterPro"/>
</dbReference>
<dbReference type="AlphaFoldDB" id="A0A381TE82"/>
<dbReference type="InterPro" id="IPR036291">
    <property type="entry name" value="NAD(P)-bd_dom_sf"/>
</dbReference>
<keyword evidence="2" id="KW-0028">Amino-acid biosynthesis</keyword>
<organism evidence="7">
    <name type="scientific">marine metagenome</name>
    <dbReference type="NCBI Taxonomy" id="408172"/>
    <lineage>
        <taxon>unclassified sequences</taxon>
        <taxon>metagenomes</taxon>
        <taxon>ecological metagenomes</taxon>
    </lineage>
</organism>
<dbReference type="Gene3D" id="3.30.360.10">
    <property type="entry name" value="Dihydrodipicolinate Reductase, domain 2"/>
    <property type="match status" value="1"/>
</dbReference>
<dbReference type="SUPFAM" id="SSF55347">
    <property type="entry name" value="Glyceraldehyde-3-phosphate dehydrogenase-like, C-terminal domain"/>
    <property type="match status" value="1"/>
</dbReference>
<dbReference type="CDD" id="cd23934">
    <property type="entry name" value="AGPR_1_C"/>
    <property type="match status" value="1"/>
</dbReference>
<feature type="domain" description="Semialdehyde dehydrogenase NAD-binding" evidence="6">
    <location>
        <begin position="3"/>
        <end position="139"/>
    </location>
</feature>
<keyword evidence="1" id="KW-0055">Arginine biosynthesis</keyword>
<dbReference type="InterPro" id="IPR000706">
    <property type="entry name" value="AGPR_type-1"/>
</dbReference>
<dbReference type="GO" id="GO:0006526">
    <property type="term" value="P:L-arginine biosynthetic process"/>
    <property type="evidence" value="ECO:0007669"/>
    <property type="project" value="UniProtKB-KW"/>
</dbReference>
<evidence type="ECO:0000256" key="1">
    <source>
        <dbReference type="ARBA" id="ARBA00022571"/>
    </source>
</evidence>
<accession>A0A381TE82</accession>
<keyword evidence="4" id="KW-0560">Oxidoreductase</keyword>
<evidence type="ECO:0000256" key="4">
    <source>
        <dbReference type="ARBA" id="ARBA00023002"/>
    </source>
</evidence>
<dbReference type="GO" id="GO:0003942">
    <property type="term" value="F:N-acetyl-gamma-glutamyl-phosphate reductase activity"/>
    <property type="evidence" value="ECO:0007669"/>
    <property type="project" value="InterPro"/>
</dbReference>
<comment type="pathway">
    <text evidence="5">Amino-acid biosynthesis.</text>
</comment>
<dbReference type="HAMAP" id="MF_00150">
    <property type="entry name" value="ArgC_type1"/>
    <property type="match status" value="1"/>
</dbReference>
<dbReference type="NCBIfam" id="TIGR01850">
    <property type="entry name" value="argC"/>
    <property type="match status" value="1"/>
</dbReference>
<dbReference type="Gene3D" id="3.40.50.720">
    <property type="entry name" value="NAD(P)-binding Rossmann-like Domain"/>
    <property type="match status" value="1"/>
</dbReference>
<dbReference type="PANTHER" id="PTHR32338">
    <property type="entry name" value="N-ACETYL-GAMMA-GLUTAMYL-PHOSPHATE REDUCTASE, CHLOROPLASTIC-RELATED-RELATED"/>
    <property type="match status" value="1"/>
</dbReference>
<evidence type="ECO:0000256" key="2">
    <source>
        <dbReference type="ARBA" id="ARBA00022605"/>
    </source>
</evidence>
<evidence type="ECO:0000259" key="6">
    <source>
        <dbReference type="SMART" id="SM00859"/>
    </source>
</evidence>
<dbReference type="EMBL" id="UINC01004402">
    <property type="protein sequence ID" value="SVA14064.1"/>
    <property type="molecule type" value="Genomic_DNA"/>
</dbReference>
<dbReference type="PROSITE" id="PS01224">
    <property type="entry name" value="ARGC"/>
    <property type="match status" value="1"/>
</dbReference>
<dbReference type="SMART" id="SM00859">
    <property type="entry name" value="Semialdhyde_dh"/>
    <property type="match status" value="1"/>
</dbReference>
<evidence type="ECO:0000256" key="3">
    <source>
        <dbReference type="ARBA" id="ARBA00022857"/>
    </source>
</evidence>
<sequence length="342" mass="37638">MVRIGIIGAAGLSGRELLYWLKNHPEAAIELLTSSKYQGRQVTDVFPELRGYSQVFQPNESDVSGCDLVFLAIPNQASLELVPKLLEQGVRVIDLSGAFRLRDTKVFSQFYQLTHTAPELLDETVFGLPEFFKEKISSARLVANPGCYSTGALLGILPLADLLADLDRPPIIDAKSGVSGAGGRVEGDTTNYVSVNENFKAYKVFAHQHQPEIQQYLTDLSPYSTQESGDVIFTPHLLPVNRGILSTIYLHFPEAIPVTEIRSRISKFATEQEFVHFMDEGSLPDLKMTLNSNRVMIGAESDDSGQNWVVVTSLDNLVKGASGQAIQNMNLMYGLEESLGLL</sequence>
<reference evidence="7" key="1">
    <citation type="submission" date="2018-05" db="EMBL/GenBank/DDBJ databases">
        <authorList>
            <person name="Lanie J.A."/>
            <person name="Ng W.-L."/>
            <person name="Kazmierczak K.M."/>
            <person name="Andrzejewski T.M."/>
            <person name="Davidsen T.M."/>
            <person name="Wayne K.J."/>
            <person name="Tettelin H."/>
            <person name="Glass J.I."/>
            <person name="Rusch D."/>
            <person name="Podicherti R."/>
            <person name="Tsui H.-C.T."/>
            <person name="Winkler M.E."/>
        </authorList>
    </citation>
    <scope>NUCLEOTIDE SEQUENCE</scope>
</reference>
<dbReference type="SUPFAM" id="SSF51735">
    <property type="entry name" value="NAD(P)-binding Rossmann-fold domains"/>
    <property type="match status" value="1"/>
</dbReference>
<evidence type="ECO:0000313" key="7">
    <source>
        <dbReference type="EMBL" id="SVA14064.1"/>
    </source>
</evidence>
<dbReference type="InterPro" id="IPR000534">
    <property type="entry name" value="Semialdehyde_DH_NAD-bd"/>
</dbReference>
<protein>
    <recommendedName>
        <fullName evidence="6">Semialdehyde dehydrogenase NAD-binding domain-containing protein</fullName>
    </recommendedName>
</protein>
<dbReference type="Pfam" id="PF01118">
    <property type="entry name" value="Semialdhyde_dh"/>
    <property type="match status" value="1"/>
</dbReference>
<dbReference type="InterPro" id="IPR050085">
    <property type="entry name" value="AGPR"/>
</dbReference>
<dbReference type="InterPro" id="IPR058924">
    <property type="entry name" value="AGPR_dimerisation_dom"/>
</dbReference>
<gene>
    <name evidence="7" type="ORF">METZ01_LOCUS66918</name>
</gene>
<dbReference type="CDD" id="cd17895">
    <property type="entry name" value="AGPR_1_N"/>
    <property type="match status" value="1"/>
</dbReference>